<evidence type="ECO:0000256" key="3">
    <source>
        <dbReference type="ARBA" id="ARBA00023235"/>
    </source>
</evidence>
<protein>
    <recommendedName>
        <fullName evidence="1">peptidylprolyl isomerase</fullName>
        <ecNumber evidence="1">5.2.1.8</ecNumber>
    </recommendedName>
</protein>
<accession>A0A1E8CII6</accession>
<feature type="region of interest" description="Disordered" evidence="4">
    <location>
        <begin position="33"/>
        <end position="64"/>
    </location>
</feature>
<feature type="compositionally biased region" description="Low complexity" evidence="4">
    <location>
        <begin position="33"/>
        <end position="52"/>
    </location>
</feature>
<dbReference type="InterPro" id="IPR002130">
    <property type="entry name" value="Cyclophilin-type_PPIase_dom"/>
</dbReference>
<sequence length="311" mass="33718">MTRINPLPLVSLLFVNLLCALILTTTSSIAGAQGTSSVTSQTSSNASQTGQTPSSGIQASMENPRNPLVLIDTSQGEIYIELLPEAAPLNVQRFLDLAEAQLPVPGVNGGPDGPRNYYDGLTFHRVISNTLIQAGAPERANRQRPAQTVPDEINARGLGLEQQSVLDASGKPHPWLNIGGADDFKQTVLEPLYREMGIRNDNDLLTRQGDVLQRLQSLNLLQLHELMGYRYDGRLPSRRPGRGSVIMVNRGPGSNDGEFFIALDNTPWLTGTSTVIGRVASGMPVVEQISRNAAASTRIYRIRQTNRPSGE</sequence>
<dbReference type="InterPro" id="IPR044666">
    <property type="entry name" value="Cyclophilin_A-like"/>
</dbReference>
<proteinExistence type="predicted"/>
<dbReference type="OrthoDB" id="9807797at2"/>
<keyword evidence="8" id="KW-1185">Reference proteome</keyword>
<evidence type="ECO:0000313" key="7">
    <source>
        <dbReference type="EMBL" id="OFE12067.1"/>
    </source>
</evidence>
<gene>
    <name evidence="7" type="ORF">PHACT_02065</name>
</gene>
<dbReference type="EC" id="5.2.1.8" evidence="1"/>
<evidence type="ECO:0000259" key="6">
    <source>
        <dbReference type="PROSITE" id="PS50072"/>
    </source>
</evidence>
<evidence type="ECO:0000256" key="1">
    <source>
        <dbReference type="ARBA" id="ARBA00013194"/>
    </source>
</evidence>
<evidence type="ECO:0000256" key="5">
    <source>
        <dbReference type="SAM" id="SignalP"/>
    </source>
</evidence>
<reference evidence="8" key="1">
    <citation type="submission" date="2016-07" db="EMBL/GenBank/DDBJ databases">
        <authorList>
            <person name="Florea S."/>
            <person name="Webb J.S."/>
            <person name="Jaromczyk J."/>
            <person name="Schardl C.L."/>
        </authorList>
    </citation>
    <scope>NUCLEOTIDE SEQUENCE [LARGE SCALE GENOMIC DNA]</scope>
    <source>
        <strain evidence="8">KCTC 42131</strain>
    </source>
</reference>
<dbReference type="AlphaFoldDB" id="A0A1E8CII6"/>
<evidence type="ECO:0000256" key="2">
    <source>
        <dbReference type="ARBA" id="ARBA00023110"/>
    </source>
</evidence>
<dbReference type="Pfam" id="PF00160">
    <property type="entry name" value="Pro_isomerase"/>
    <property type="match status" value="1"/>
</dbReference>
<dbReference type="InterPro" id="IPR029000">
    <property type="entry name" value="Cyclophilin-like_dom_sf"/>
</dbReference>
<feature type="compositionally biased region" description="Polar residues" evidence="4">
    <location>
        <begin position="53"/>
        <end position="63"/>
    </location>
</feature>
<dbReference type="RefSeq" id="WP_070115691.1">
    <property type="nucleotide sequence ID" value="NZ_CAXATG010000002.1"/>
</dbReference>
<feature type="signal peptide" evidence="5">
    <location>
        <begin position="1"/>
        <end position="32"/>
    </location>
</feature>
<keyword evidence="3" id="KW-0413">Isomerase</keyword>
<dbReference type="PANTHER" id="PTHR45625">
    <property type="entry name" value="PEPTIDYL-PROLYL CIS-TRANS ISOMERASE-RELATED"/>
    <property type="match status" value="1"/>
</dbReference>
<evidence type="ECO:0000313" key="8">
    <source>
        <dbReference type="Proteomes" id="UP000175669"/>
    </source>
</evidence>
<dbReference type="STRING" id="1524254.PHACT_02065"/>
<dbReference type="EMBL" id="MASR01000001">
    <property type="protein sequence ID" value="OFE12067.1"/>
    <property type="molecule type" value="Genomic_DNA"/>
</dbReference>
<evidence type="ECO:0000256" key="4">
    <source>
        <dbReference type="SAM" id="MobiDB-lite"/>
    </source>
</evidence>
<dbReference type="PANTHER" id="PTHR45625:SF4">
    <property type="entry name" value="PEPTIDYLPROLYL ISOMERASE DOMAIN AND WD REPEAT-CONTAINING PROTEIN 1"/>
    <property type="match status" value="1"/>
</dbReference>
<name>A0A1E8CII6_9GAMM</name>
<feature type="chain" id="PRO_5009212007" description="peptidylprolyl isomerase" evidence="5">
    <location>
        <begin position="33"/>
        <end position="311"/>
    </location>
</feature>
<dbReference type="Gene3D" id="2.40.100.10">
    <property type="entry name" value="Cyclophilin-like"/>
    <property type="match status" value="2"/>
</dbReference>
<dbReference type="Proteomes" id="UP000175669">
    <property type="component" value="Unassembled WGS sequence"/>
</dbReference>
<comment type="caution">
    <text evidence="7">The sequence shown here is derived from an EMBL/GenBank/DDBJ whole genome shotgun (WGS) entry which is preliminary data.</text>
</comment>
<dbReference type="SUPFAM" id="SSF50891">
    <property type="entry name" value="Cyclophilin-like"/>
    <property type="match status" value="1"/>
</dbReference>
<keyword evidence="2" id="KW-0697">Rotamase</keyword>
<organism evidence="7 8">
    <name type="scientific">Pseudohongiella acticola</name>
    <dbReference type="NCBI Taxonomy" id="1524254"/>
    <lineage>
        <taxon>Bacteria</taxon>
        <taxon>Pseudomonadati</taxon>
        <taxon>Pseudomonadota</taxon>
        <taxon>Gammaproteobacteria</taxon>
        <taxon>Pseudomonadales</taxon>
        <taxon>Pseudohongiellaceae</taxon>
        <taxon>Pseudohongiella</taxon>
    </lineage>
</organism>
<keyword evidence="5" id="KW-0732">Signal</keyword>
<feature type="domain" description="PPIase cyclophilin-type" evidence="6">
    <location>
        <begin position="76"/>
        <end position="311"/>
    </location>
</feature>
<dbReference type="PROSITE" id="PS50072">
    <property type="entry name" value="CSA_PPIASE_2"/>
    <property type="match status" value="1"/>
</dbReference>
<dbReference type="GO" id="GO:0003755">
    <property type="term" value="F:peptidyl-prolyl cis-trans isomerase activity"/>
    <property type="evidence" value="ECO:0007669"/>
    <property type="project" value="UniProtKB-KW"/>
</dbReference>